<dbReference type="GO" id="GO:0015250">
    <property type="term" value="F:water channel activity"/>
    <property type="evidence" value="ECO:0007669"/>
    <property type="project" value="TreeGrafter"/>
</dbReference>
<dbReference type="EMBL" id="FNXT01000679">
    <property type="protein sequence ID" value="SZX66011.1"/>
    <property type="molecule type" value="Genomic_DNA"/>
</dbReference>
<feature type="transmembrane region" description="Helical" evidence="9">
    <location>
        <begin position="73"/>
        <end position="94"/>
    </location>
</feature>
<keyword evidence="4" id="KW-1003">Cell membrane</keyword>
<keyword evidence="6 9" id="KW-1133">Transmembrane helix</keyword>
<evidence type="ECO:0000256" key="8">
    <source>
        <dbReference type="RuleBase" id="RU000477"/>
    </source>
</evidence>
<dbReference type="GO" id="GO:0005886">
    <property type="term" value="C:plasma membrane"/>
    <property type="evidence" value="ECO:0007669"/>
    <property type="project" value="UniProtKB-SubCell"/>
</dbReference>
<dbReference type="PROSITE" id="PS00221">
    <property type="entry name" value="MIP"/>
    <property type="match status" value="1"/>
</dbReference>
<evidence type="ECO:0000256" key="9">
    <source>
        <dbReference type="SAM" id="Phobius"/>
    </source>
</evidence>
<keyword evidence="3 8" id="KW-0813">Transport</keyword>
<comment type="subcellular location">
    <subcellularLocation>
        <location evidence="1">Cell membrane</location>
        <topology evidence="1">Multi-pass membrane protein</topology>
    </subcellularLocation>
</comment>
<dbReference type="Gene3D" id="1.20.1080.10">
    <property type="entry name" value="Glycerol uptake facilitator protein"/>
    <property type="match status" value="1"/>
</dbReference>
<comment type="similarity">
    <text evidence="2 8">Belongs to the MIP/aquaporin (TC 1.A.8) family.</text>
</comment>
<dbReference type="SUPFAM" id="SSF81338">
    <property type="entry name" value="Aquaporin-like"/>
    <property type="match status" value="1"/>
</dbReference>
<evidence type="ECO:0000256" key="2">
    <source>
        <dbReference type="ARBA" id="ARBA00006175"/>
    </source>
</evidence>
<dbReference type="Proteomes" id="UP000256970">
    <property type="component" value="Unassembled WGS sequence"/>
</dbReference>
<feature type="transmembrane region" description="Helical" evidence="9">
    <location>
        <begin position="12"/>
        <end position="34"/>
    </location>
</feature>
<organism evidence="10 11">
    <name type="scientific">Tetradesmus obliquus</name>
    <name type="common">Green alga</name>
    <name type="synonym">Acutodesmus obliquus</name>
    <dbReference type="NCBI Taxonomy" id="3088"/>
    <lineage>
        <taxon>Eukaryota</taxon>
        <taxon>Viridiplantae</taxon>
        <taxon>Chlorophyta</taxon>
        <taxon>core chlorophytes</taxon>
        <taxon>Chlorophyceae</taxon>
        <taxon>CS clade</taxon>
        <taxon>Sphaeropleales</taxon>
        <taxon>Scenedesmaceae</taxon>
        <taxon>Tetradesmus</taxon>
    </lineage>
</organism>
<feature type="transmembrane region" description="Helical" evidence="9">
    <location>
        <begin position="194"/>
        <end position="215"/>
    </location>
</feature>
<dbReference type="AlphaFoldDB" id="A0A383VLF8"/>
<dbReference type="PANTHER" id="PTHR19139">
    <property type="entry name" value="AQUAPORIN TRANSPORTER"/>
    <property type="match status" value="1"/>
</dbReference>
<dbReference type="PANTHER" id="PTHR19139:SF199">
    <property type="entry name" value="MIP17260P"/>
    <property type="match status" value="1"/>
</dbReference>
<keyword evidence="5 8" id="KW-0812">Transmembrane</keyword>
<feature type="transmembrane region" description="Helical" evidence="9">
    <location>
        <begin position="115"/>
        <end position="136"/>
    </location>
</feature>
<evidence type="ECO:0000256" key="3">
    <source>
        <dbReference type="ARBA" id="ARBA00022448"/>
    </source>
</evidence>
<evidence type="ECO:0000256" key="5">
    <source>
        <dbReference type="ARBA" id="ARBA00022692"/>
    </source>
</evidence>
<gene>
    <name evidence="10" type="ORF">BQ4739_LOCUS6463</name>
</gene>
<dbReference type="PRINTS" id="PR00783">
    <property type="entry name" value="MINTRINSICP"/>
</dbReference>
<evidence type="ECO:0000256" key="1">
    <source>
        <dbReference type="ARBA" id="ARBA00004651"/>
    </source>
</evidence>
<dbReference type="NCBIfam" id="TIGR00861">
    <property type="entry name" value="MIP"/>
    <property type="match status" value="1"/>
</dbReference>
<evidence type="ECO:0000256" key="7">
    <source>
        <dbReference type="ARBA" id="ARBA00023136"/>
    </source>
</evidence>
<feature type="transmembrane region" description="Helical" evidence="9">
    <location>
        <begin position="156"/>
        <end position="182"/>
    </location>
</feature>
<accession>A0A383VLF8</accession>
<evidence type="ECO:0000256" key="4">
    <source>
        <dbReference type="ARBA" id="ARBA00022475"/>
    </source>
</evidence>
<dbReference type="InterPro" id="IPR023271">
    <property type="entry name" value="Aquaporin-like"/>
</dbReference>
<name>A0A383VLF8_TETOB</name>
<dbReference type="InterPro" id="IPR022357">
    <property type="entry name" value="MIP_CS"/>
</dbReference>
<proteinExistence type="inferred from homology"/>
<dbReference type="Pfam" id="PF00230">
    <property type="entry name" value="MIP"/>
    <property type="match status" value="1"/>
</dbReference>
<keyword evidence="7 9" id="KW-0472">Membrane</keyword>
<dbReference type="InterPro" id="IPR000425">
    <property type="entry name" value="MIP"/>
</dbReference>
<feature type="transmembrane region" description="Helical" evidence="9">
    <location>
        <begin position="235"/>
        <end position="256"/>
    </location>
</feature>
<dbReference type="InterPro" id="IPR034294">
    <property type="entry name" value="Aquaporin_transptr"/>
</dbReference>
<evidence type="ECO:0000313" key="11">
    <source>
        <dbReference type="Proteomes" id="UP000256970"/>
    </source>
</evidence>
<keyword evidence="11" id="KW-1185">Reference proteome</keyword>
<evidence type="ECO:0008006" key="12">
    <source>
        <dbReference type="Google" id="ProtNLM"/>
    </source>
</evidence>
<dbReference type="STRING" id="3088.A0A383VLF8"/>
<evidence type="ECO:0000313" key="10">
    <source>
        <dbReference type="EMBL" id="SZX66011.1"/>
    </source>
</evidence>
<evidence type="ECO:0000256" key="6">
    <source>
        <dbReference type="ARBA" id="ARBA00022989"/>
    </source>
</evidence>
<dbReference type="CDD" id="cd00333">
    <property type="entry name" value="MIP"/>
    <property type="match status" value="1"/>
</dbReference>
<reference evidence="10 11" key="1">
    <citation type="submission" date="2016-10" db="EMBL/GenBank/DDBJ databases">
        <authorList>
            <person name="Cai Z."/>
        </authorList>
    </citation>
    <scope>NUCLEOTIDE SEQUENCE [LARGE SCALE GENOMIC DNA]</scope>
</reference>
<protein>
    <recommendedName>
        <fullName evidence="12">Aquaporin</fullName>
    </recommendedName>
</protein>
<sequence>MGLLHETKAPGGAWSLLAAGLAEFFCTAAFLFIATGTVTSGCHTADTARQSGATDQELETVEPGACFLGSTNLLNIAMAFGLSIFVLVYAAASFSGGHLNPAITIAMFLTSRVSLVRAAVYIICQLAGAIVGSALVRAADPNGFKAALGAANRLNTWANVGTGLGVELILTAIFVFIVFAAVDKKRGAHSAHMPVLAPLAIGIVVFLCHLVAVPIDGCSVNPARSFGTAVVARTWAHHWIFWVGPIVGGAAAGLLYEALAYRAPLFGGPVEEQGREPGTSPAGPQEYTV</sequence>